<dbReference type="PANTHER" id="PTHR45629">
    <property type="entry name" value="SNF2/RAD54 FAMILY MEMBER"/>
    <property type="match status" value="1"/>
</dbReference>
<name>E7S134_9BURK</name>
<dbReference type="CDD" id="cd18793">
    <property type="entry name" value="SF2_C_SNF"/>
    <property type="match status" value="1"/>
</dbReference>
<evidence type="ECO:0000256" key="1">
    <source>
        <dbReference type="ARBA" id="ARBA00022801"/>
    </source>
</evidence>
<dbReference type="InterPro" id="IPR000330">
    <property type="entry name" value="SNF2_N"/>
</dbReference>
<evidence type="ECO:0000313" key="6">
    <source>
        <dbReference type="Proteomes" id="UP000011021"/>
    </source>
</evidence>
<dbReference type="PANTHER" id="PTHR45629:SF7">
    <property type="entry name" value="DNA EXCISION REPAIR PROTEIN ERCC-6-RELATED"/>
    <property type="match status" value="1"/>
</dbReference>
<dbReference type="STRING" id="887898.HMPREF0551_2586"/>
<gene>
    <name evidence="5" type="ORF">HMPREF0551_2586</name>
</gene>
<dbReference type="InterPro" id="IPR014001">
    <property type="entry name" value="Helicase_ATP-bd"/>
</dbReference>
<dbReference type="AlphaFoldDB" id="E7S134"/>
<dbReference type="InterPro" id="IPR050496">
    <property type="entry name" value="SNF2_RAD54_helicase_repair"/>
</dbReference>
<dbReference type="InterPro" id="IPR027417">
    <property type="entry name" value="P-loop_NTPase"/>
</dbReference>
<dbReference type="InterPro" id="IPR049730">
    <property type="entry name" value="SNF2/RAD54-like_C"/>
</dbReference>
<dbReference type="RefSeq" id="WP_005675059.1">
    <property type="nucleotide sequence ID" value="NZ_CP146288.1"/>
</dbReference>
<sequence length="1109" mass="124426">MFNLRKAFRAKQTACWYRRLDAVGIRISRDASSGGMPIESPLLGGYLEQLLDDGWLTETSDGGFLEWEGFYGSLSTAMAEMRSMDDLAGALQLPEETSAQIVLRSEGTLIDAGFSIIIAGWRYPDGIVRSARLEGAILQLDDVMERLTVEQWQLVQAIRAFSRRPDAERDDLSNRRAWGHIRSLALAAHANLDDFLTRSVVVTPEHMLLAFRRSAIVSDGPVVEIIPGFDGVPDVWLAAFDRNSTVLPRYDLSMPEGIIQVLITPQVRTVLESIKRMPGRRVAGARAEAILRNPMAALGEDAQEVLDPKQIEEVLAGAGVLFERFTPRVVWDAEGRLLHIGLLIEPEGAEGLQSSEIHWLSDEQVENFIERVERAIQAQRQLVAWNGHDLAIRGETPEHLHVLREALRAKHAQMEGIGYERVHDLGIYSERIAGIGQDTVLHVSAVGRDKEGDVWFPEQIPEFIVYTPEGRELPVRIPTDPENLAKLEKSAWEAKSRGETDVQVPGTSDKLPVDEVLRLVGRLKVPMGEAGNPKSPDSGLEKPKDKERDSTPRQSGSKTLILLDNIDQVDYEEKRRIALSGERTAARVPACIRSGLSLLPHQREGVAWLQHLYGLRSDFQVRGAILADDMGLGKTFQLLAFMASLIEENPSIEPMLVVAPVSLLENWAEEADKFFVPGVLTLLTAYGDALAPLRVPRHLIDERLRNEDGLVRFLKPGWIGNARVVLTTYETLRDFEFSFAAEKWSVMVCDEAQRIKNPAAMVTRAAKKQQAGFRVACTGTPVENNLADIWCLFDYIQPGLLGALSDFTRRYRKPIEACTDQERQRVGELRARIQPQVLRRLKQDVAKDLPQKIVDEGCRRLPLSPFQRSLYSQTLEGYRASREGLGKSPFKNQLGVLHYLRLLCTDPQEFNMKGSQRDRLDVYRAKAPKMDWLLTQLKRIQRWNEKVIVFCEFREVQRLLQSCIEVELGYSATIINGDTSASSRNVDSRQKRIRAFQEKPGFGVLILSPVAVGFGVNIQAANHVVHYMRTWNPAKEDQATDRAYRIGQTKDVHVYYPTVAADDFVTFDVRLDQLLTKKRELAGDMLNGSGDISGAEFDTMLNEQVGAAS</sequence>
<dbReference type="Pfam" id="PF00176">
    <property type="entry name" value="SNF2-rel_dom"/>
    <property type="match status" value="1"/>
</dbReference>
<proteinExistence type="predicted"/>
<protein>
    <submittedName>
        <fullName evidence="5">SNF2 family N-terminal domain protein</fullName>
    </submittedName>
</protein>
<feature type="domain" description="Helicase C-terminal" evidence="4">
    <location>
        <begin position="929"/>
        <end position="1105"/>
    </location>
</feature>
<feature type="compositionally biased region" description="Basic and acidic residues" evidence="2">
    <location>
        <begin position="539"/>
        <end position="551"/>
    </location>
</feature>
<keyword evidence="1" id="KW-0378">Hydrolase</keyword>
<dbReference type="eggNOG" id="COG0553">
    <property type="taxonomic scope" value="Bacteria"/>
</dbReference>
<dbReference type="GO" id="GO:0004386">
    <property type="term" value="F:helicase activity"/>
    <property type="evidence" value="ECO:0007669"/>
    <property type="project" value="UniProtKB-KW"/>
</dbReference>
<dbReference type="InterPro" id="IPR001650">
    <property type="entry name" value="Helicase_C-like"/>
</dbReference>
<dbReference type="Gene3D" id="3.40.50.10810">
    <property type="entry name" value="Tandem AAA-ATPase domain"/>
    <property type="match status" value="1"/>
</dbReference>
<dbReference type="InterPro" id="IPR038718">
    <property type="entry name" value="SNF2-like_sf"/>
</dbReference>
<evidence type="ECO:0000313" key="5">
    <source>
        <dbReference type="EMBL" id="EFV93690.1"/>
    </source>
</evidence>
<feature type="domain" description="Helicase ATP-binding" evidence="3">
    <location>
        <begin position="615"/>
        <end position="799"/>
    </location>
</feature>
<dbReference type="PROSITE" id="PS51192">
    <property type="entry name" value="HELICASE_ATP_BIND_1"/>
    <property type="match status" value="1"/>
</dbReference>
<feature type="region of interest" description="Disordered" evidence="2">
    <location>
        <begin position="525"/>
        <end position="559"/>
    </location>
</feature>
<reference evidence="5 6" key="1">
    <citation type="submission" date="2010-12" db="EMBL/GenBank/DDBJ databases">
        <authorList>
            <person name="Muzny D."/>
            <person name="Qin X."/>
            <person name="Deng J."/>
            <person name="Jiang H."/>
            <person name="Liu Y."/>
            <person name="Qu J."/>
            <person name="Song X.-Z."/>
            <person name="Zhang L."/>
            <person name="Thornton R."/>
            <person name="Coyle M."/>
            <person name="Francisco L."/>
            <person name="Jackson L."/>
            <person name="Javaid M."/>
            <person name="Korchina V."/>
            <person name="Kovar C."/>
            <person name="Mata R."/>
            <person name="Mathew T."/>
            <person name="Ngo R."/>
            <person name="Nguyen L."/>
            <person name="Nguyen N."/>
            <person name="Okwuonu G."/>
            <person name="Ongeri F."/>
            <person name="Pham C."/>
            <person name="Simmons D."/>
            <person name="Wilczek-Boney K."/>
            <person name="Hale W."/>
            <person name="Jakkamsetti A."/>
            <person name="Pham P."/>
            <person name="Ruth R."/>
            <person name="San Lucas F."/>
            <person name="Warren J."/>
            <person name="Zhang J."/>
            <person name="Zhao Z."/>
            <person name="Zhou C."/>
            <person name="Zhu D."/>
            <person name="Lee S."/>
            <person name="Bess C."/>
            <person name="Blankenburg K."/>
            <person name="Forbes L."/>
            <person name="Fu Q."/>
            <person name="Gubbala S."/>
            <person name="Hirani K."/>
            <person name="Jayaseelan J.C."/>
            <person name="Lara F."/>
            <person name="Munidasa M."/>
            <person name="Palculict T."/>
            <person name="Patil S."/>
            <person name="Pu L.-L."/>
            <person name="Saada N."/>
            <person name="Tang L."/>
            <person name="Weissenberger G."/>
            <person name="Zhu Y."/>
            <person name="Hemphill L."/>
            <person name="Shang Y."/>
            <person name="Youmans B."/>
            <person name="Ayvaz T."/>
            <person name="Ross M."/>
            <person name="Santibanez J."/>
            <person name="Aqrawi P."/>
            <person name="Gross S."/>
            <person name="Joshi V."/>
            <person name="Fowler G."/>
            <person name="Nazareth L."/>
            <person name="Reid J."/>
            <person name="Worley K."/>
            <person name="Petrosino J."/>
            <person name="Highlander S."/>
            <person name="Gibbs R."/>
        </authorList>
    </citation>
    <scope>NUCLEOTIDE SEQUENCE [LARGE SCALE GENOMIC DNA]</scope>
    <source>
        <strain evidence="5 6">ATCC 51599</strain>
    </source>
</reference>
<evidence type="ECO:0000256" key="2">
    <source>
        <dbReference type="SAM" id="MobiDB-lite"/>
    </source>
</evidence>
<evidence type="ECO:0000259" key="4">
    <source>
        <dbReference type="PROSITE" id="PS51194"/>
    </source>
</evidence>
<dbReference type="SUPFAM" id="SSF52540">
    <property type="entry name" value="P-loop containing nucleoside triphosphate hydrolases"/>
    <property type="match status" value="2"/>
</dbReference>
<dbReference type="HOGENOM" id="CLU_000315_21_6_4"/>
<dbReference type="Pfam" id="PF00271">
    <property type="entry name" value="Helicase_C"/>
    <property type="match status" value="1"/>
</dbReference>
<keyword evidence="6" id="KW-1185">Reference proteome</keyword>
<dbReference type="GO" id="GO:0016787">
    <property type="term" value="F:hydrolase activity"/>
    <property type="evidence" value="ECO:0007669"/>
    <property type="project" value="UniProtKB-KW"/>
</dbReference>
<organism evidence="5 6">
    <name type="scientific">Lautropia mirabilis ATCC 51599</name>
    <dbReference type="NCBI Taxonomy" id="887898"/>
    <lineage>
        <taxon>Bacteria</taxon>
        <taxon>Pseudomonadati</taxon>
        <taxon>Pseudomonadota</taxon>
        <taxon>Betaproteobacteria</taxon>
        <taxon>Burkholderiales</taxon>
        <taxon>Burkholderiaceae</taxon>
        <taxon>Lautropia</taxon>
    </lineage>
</organism>
<dbReference type="SMART" id="SM00490">
    <property type="entry name" value="HELICc"/>
    <property type="match status" value="1"/>
</dbReference>
<accession>E7S134</accession>
<dbReference type="EMBL" id="AEQP01000024">
    <property type="protein sequence ID" value="EFV93690.1"/>
    <property type="molecule type" value="Genomic_DNA"/>
</dbReference>
<dbReference type="PROSITE" id="PS51194">
    <property type="entry name" value="HELICASE_CTER"/>
    <property type="match status" value="1"/>
</dbReference>
<dbReference type="Gene3D" id="3.40.50.300">
    <property type="entry name" value="P-loop containing nucleotide triphosphate hydrolases"/>
    <property type="match status" value="1"/>
</dbReference>
<dbReference type="Proteomes" id="UP000011021">
    <property type="component" value="Unassembled WGS sequence"/>
</dbReference>
<dbReference type="SMART" id="SM00487">
    <property type="entry name" value="DEXDc"/>
    <property type="match status" value="1"/>
</dbReference>
<dbReference type="GO" id="GO:0005524">
    <property type="term" value="F:ATP binding"/>
    <property type="evidence" value="ECO:0007669"/>
    <property type="project" value="InterPro"/>
</dbReference>
<evidence type="ECO:0000259" key="3">
    <source>
        <dbReference type="PROSITE" id="PS51192"/>
    </source>
</evidence>
<comment type="caution">
    <text evidence="5">The sequence shown here is derived from an EMBL/GenBank/DDBJ whole genome shotgun (WGS) entry which is preliminary data.</text>
</comment>